<accession>A0A2K9N8I9</accession>
<dbReference type="PROSITE" id="PS51891">
    <property type="entry name" value="CENP_V_GFA"/>
    <property type="match status" value="1"/>
</dbReference>
<dbReference type="GO" id="GO:0016846">
    <property type="term" value="F:carbon-sulfur lyase activity"/>
    <property type="evidence" value="ECO:0007669"/>
    <property type="project" value="InterPro"/>
</dbReference>
<evidence type="ECO:0000256" key="1">
    <source>
        <dbReference type="ARBA" id="ARBA00005495"/>
    </source>
</evidence>
<keyword evidence="2" id="KW-0479">Metal-binding</keyword>
<protein>
    <submittedName>
        <fullName evidence="6">Aldehyde-activating protein</fullName>
    </submittedName>
</protein>
<evidence type="ECO:0000256" key="4">
    <source>
        <dbReference type="ARBA" id="ARBA00023239"/>
    </source>
</evidence>
<keyword evidence="4" id="KW-0456">Lyase</keyword>
<dbReference type="InterPro" id="IPR011057">
    <property type="entry name" value="Mss4-like_sf"/>
</dbReference>
<evidence type="ECO:0000313" key="6">
    <source>
        <dbReference type="EMBL" id="AUN29460.1"/>
    </source>
</evidence>
<gene>
    <name evidence="6" type="ORF">C0V82_03835</name>
</gene>
<keyword evidence="3" id="KW-0862">Zinc</keyword>
<dbReference type="AlphaFoldDB" id="A0A2K9N8I9"/>
<evidence type="ECO:0000259" key="5">
    <source>
        <dbReference type="PROSITE" id="PS51891"/>
    </source>
</evidence>
<evidence type="ECO:0000256" key="2">
    <source>
        <dbReference type="ARBA" id="ARBA00022723"/>
    </source>
</evidence>
<feature type="domain" description="CENP-V/GFA" evidence="5">
    <location>
        <begin position="4"/>
        <end position="121"/>
    </location>
</feature>
<dbReference type="Proteomes" id="UP000234752">
    <property type="component" value="Chromosome eg_1"/>
</dbReference>
<keyword evidence="7" id="KW-1185">Reference proteome</keyword>
<dbReference type="PANTHER" id="PTHR33337:SF40">
    <property type="entry name" value="CENP-V_GFA DOMAIN-CONTAINING PROTEIN-RELATED"/>
    <property type="match status" value="1"/>
</dbReference>
<organism evidence="6 7">
    <name type="scientific">Niveispirillum cyanobacteriorum</name>
    <dbReference type="NCBI Taxonomy" id="1612173"/>
    <lineage>
        <taxon>Bacteria</taxon>
        <taxon>Pseudomonadati</taxon>
        <taxon>Pseudomonadota</taxon>
        <taxon>Alphaproteobacteria</taxon>
        <taxon>Rhodospirillales</taxon>
        <taxon>Azospirillaceae</taxon>
        <taxon>Niveispirillum</taxon>
    </lineage>
</organism>
<dbReference type="Pfam" id="PF04828">
    <property type="entry name" value="GFA"/>
    <property type="match status" value="1"/>
</dbReference>
<dbReference type="Gene3D" id="3.90.1590.10">
    <property type="entry name" value="glutathione-dependent formaldehyde- activating enzyme (gfa)"/>
    <property type="match status" value="1"/>
</dbReference>
<dbReference type="InterPro" id="IPR006913">
    <property type="entry name" value="CENP-V/GFA"/>
</dbReference>
<evidence type="ECO:0000313" key="7">
    <source>
        <dbReference type="Proteomes" id="UP000234752"/>
    </source>
</evidence>
<dbReference type="RefSeq" id="WP_102111190.1">
    <property type="nucleotide sequence ID" value="NZ_BMGN01000004.1"/>
</dbReference>
<name>A0A2K9N8I9_9PROT</name>
<reference evidence="6 7" key="1">
    <citation type="submission" date="2017-12" db="EMBL/GenBank/DDBJ databases">
        <title>Genomes of bacteria within cyanobacterial aggregates.</title>
        <authorList>
            <person name="Cai H."/>
        </authorList>
    </citation>
    <scope>NUCLEOTIDE SEQUENCE [LARGE SCALE GENOMIC DNA]</scope>
    <source>
        <strain evidence="6 7">TH16</strain>
    </source>
</reference>
<dbReference type="EMBL" id="CP025611">
    <property type="protein sequence ID" value="AUN29460.1"/>
    <property type="molecule type" value="Genomic_DNA"/>
</dbReference>
<sequence>MTTRIASCSCGQLRLTCQGEPGRVSMCHCLECQKRTGSVFATQARFSRDGVSITGSTSTWARQGDSGGTATFHFCPTCGSTVYWEMDWAPDSLAIAVGAFADPTFPPPTVMVYEDRMHPWALSAEGLGMERWG</sequence>
<proteinExistence type="inferred from homology"/>
<evidence type="ECO:0000256" key="3">
    <source>
        <dbReference type="ARBA" id="ARBA00022833"/>
    </source>
</evidence>
<dbReference type="OrthoDB" id="9807246at2"/>
<dbReference type="SUPFAM" id="SSF51316">
    <property type="entry name" value="Mss4-like"/>
    <property type="match status" value="1"/>
</dbReference>
<dbReference type="KEGG" id="ncb:C0V82_03835"/>
<dbReference type="PANTHER" id="PTHR33337">
    <property type="entry name" value="GFA DOMAIN-CONTAINING PROTEIN"/>
    <property type="match status" value="1"/>
</dbReference>
<dbReference type="GO" id="GO:0046872">
    <property type="term" value="F:metal ion binding"/>
    <property type="evidence" value="ECO:0007669"/>
    <property type="project" value="UniProtKB-KW"/>
</dbReference>
<comment type="similarity">
    <text evidence="1">Belongs to the Gfa family.</text>
</comment>